<dbReference type="AlphaFoldDB" id="Q9ZRA6"/>
<keyword evidence="9" id="KW-0479">Metal-binding</keyword>
<evidence type="ECO:0000256" key="11">
    <source>
        <dbReference type="ARBA" id="ARBA00023167"/>
    </source>
</evidence>
<dbReference type="InterPro" id="IPR002629">
    <property type="entry name" value="Met_Synth_C/arc"/>
</dbReference>
<dbReference type="Gene3D" id="3.20.20.210">
    <property type="match status" value="3"/>
</dbReference>
<dbReference type="EC" id="2.1.1.14" evidence="5"/>
<keyword evidence="11" id="KW-0486">Methionine biosynthesis</keyword>
<evidence type="ECO:0000256" key="2">
    <source>
        <dbReference type="ARBA" id="ARBA00002777"/>
    </source>
</evidence>
<evidence type="ECO:0000256" key="1">
    <source>
        <dbReference type="ARBA" id="ARBA00001947"/>
    </source>
</evidence>
<evidence type="ECO:0000259" key="14">
    <source>
        <dbReference type="Pfam" id="PF01717"/>
    </source>
</evidence>
<comment type="catalytic activity">
    <reaction evidence="12">
        <text>5-methyltetrahydropteroyltri-L-glutamate + L-homocysteine = tetrahydropteroyltri-L-glutamate + L-methionine</text>
        <dbReference type="Rhea" id="RHEA:21196"/>
        <dbReference type="ChEBI" id="CHEBI:57844"/>
        <dbReference type="ChEBI" id="CHEBI:58140"/>
        <dbReference type="ChEBI" id="CHEBI:58199"/>
        <dbReference type="ChEBI" id="CHEBI:58207"/>
        <dbReference type="EC" id="2.1.1.14"/>
    </reaction>
</comment>
<comment type="similarity">
    <text evidence="4">Belongs to the vitamin-B12 independent methionine synthase family.</text>
</comment>
<keyword evidence="7" id="KW-0028">Amino-acid biosynthesis</keyword>
<evidence type="ECO:0000256" key="3">
    <source>
        <dbReference type="ARBA" id="ARBA00004681"/>
    </source>
</evidence>
<reference evidence="16" key="1">
    <citation type="submission" date="1996-11" db="EMBL/GenBank/DDBJ databases">
        <title>A methionine synthase.</title>
        <authorList>
            <person name="Henskens H."/>
            <person name="den Hartog M."/>
        </authorList>
    </citation>
    <scope>NUCLEOTIDE SEQUENCE</scope>
</reference>
<dbReference type="InterPro" id="IPR038071">
    <property type="entry name" value="UROD/MetE-like_sf"/>
</dbReference>
<organism evidence="16">
    <name type="scientific">Chlamydomonas moewusii</name>
    <name type="common">Chlamydomonas eugametos</name>
    <dbReference type="NCBI Taxonomy" id="3054"/>
    <lineage>
        <taxon>Eukaryota</taxon>
        <taxon>Viridiplantae</taxon>
        <taxon>Chlorophyta</taxon>
        <taxon>core chlorophytes</taxon>
        <taxon>Chlorophyceae</taxon>
        <taxon>CS clade</taxon>
        <taxon>Chlamydomonadales</taxon>
        <taxon>Chlamydomonadaceae</taxon>
        <taxon>Chlamydomonas</taxon>
    </lineage>
</organism>
<evidence type="ECO:0000256" key="13">
    <source>
        <dbReference type="SAM" id="MobiDB-lite"/>
    </source>
</evidence>
<dbReference type="InterPro" id="IPR013215">
    <property type="entry name" value="Cbl-indep_Met_Synth_N"/>
</dbReference>
<sequence>MALYFALARGTEGCTALDMSKHLDSNYHSLVPELELDFTPEPDFSLLIDRVEAGQKLLGKEAAVPLVVGPLTLVLLARLAPGLSPSAALHRILPAYSCTSPASAPTPATAPWTSSRPHTATWLPRAAPSTWSSRTATSRQPYWERQLACLWRHSAWTSWASGGGDANRTAELVAELAKAGGWPAGLRLGAGIVDGRAVWKDDADTLLALLAGAVLPGHQAHQRPEQRLPAAPALGRRGGALVEDPNHATHAASGEPGAAPRAAMSRGLTAELRAKSGVCGAEGEADRGGHASRSRVSALACALSMARRGGVAAIPADCFRRSEAFAVRRSKQPQFRAFPTSTIGSFPQTAEVRRARAQLTKGLLTLEQYQARMDALITHAIGVQEGLDIDVLVHGEAERTDMVEYFGEQLEGLTAFTANAWVQSYGSRYVRPHHCVDVACAPMTVREWRSSQTPACTGRFVKGMLTGPVTILNWSFPRKDVSRRVQAMQLALACARRWTRCRIVQVDEPALREGLPLKNERWQSYLTWAVDAFRLSTAVARPDVQIVTHLCYSNFEDILQAVDDMDADVLTIENSRSGDEMVRALSNAGYCKDLGPGVYDVHSPVVPPVEWFVDKIASFVATCEQFKDCPDRLWVNPDCGLKTRAWSEVIPALRNMVQAAQIMRERHAKQQPVAGSGAATPTGVRRSALASAAAPLAAAAEGPPQAS</sequence>
<dbReference type="GO" id="GO:0003871">
    <property type="term" value="F:5-methyltetrahydropteroyltriglutamate-homocysteine S-methyltransferase activity"/>
    <property type="evidence" value="ECO:0007669"/>
    <property type="project" value="UniProtKB-EC"/>
</dbReference>
<dbReference type="UniPathway" id="UPA00051">
    <property type="reaction ID" value="UER00082"/>
</dbReference>
<keyword evidence="6" id="KW-0489">Methyltransferase</keyword>
<evidence type="ECO:0000256" key="5">
    <source>
        <dbReference type="ARBA" id="ARBA00012034"/>
    </source>
</evidence>
<dbReference type="EMBL" id="U77388">
    <property type="protein sequence ID" value="AAD00267.1"/>
    <property type="molecule type" value="mRNA"/>
</dbReference>
<keyword evidence="10" id="KW-0862">Zinc</keyword>
<dbReference type="CDD" id="cd03311">
    <property type="entry name" value="CIMS_C_terminal_like"/>
    <property type="match status" value="1"/>
</dbReference>
<evidence type="ECO:0000313" key="16">
    <source>
        <dbReference type="EMBL" id="AAD00267.1"/>
    </source>
</evidence>
<comment type="cofactor">
    <cofactor evidence="1">
        <name>Zn(2+)</name>
        <dbReference type="ChEBI" id="CHEBI:29105"/>
    </cofactor>
</comment>
<evidence type="ECO:0000259" key="15">
    <source>
        <dbReference type="Pfam" id="PF08267"/>
    </source>
</evidence>
<evidence type="ECO:0000256" key="4">
    <source>
        <dbReference type="ARBA" id="ARBA00009553"/>
    </source>
</evidence>
<protein>
    <recommendedName>
        <fullName evidence="5">5-methyltetrahydropteroyltriglutamate--homocysteine S-methyltransferase</fullName>
        <ecNumber evidence="5">2.1.1.14</ecNumber>
    </recommendedName>
</protein>
<evidence type="ECO:0000256" key="6">
    <source>
        <dbReference type="ARBA" id="ARBA00022603"/>
    </source>
</evidence>
<evidence type="ECO:0000256" key="10">
    <source>
        <dbReference type="ARBA" id="ARBA00022833"/>
    </source>
</evidence>
<dbReference type="GO" id="GO:0008270">
    <property type="term" value="F:zinc ion binding"/>
    <property type="evidence" value="ECO:0007669"/>
    <property type="project" value="InterPro"/>
</dbReference>
<feature type="region of interest" description="Disordered" evidence="13">
    <location>
        <begin position="236"/>
        <end position="264"/>
    </location>
</feature>
<dbReference type="GO" id="GO:0009086">
    <property type="term" value="P:methionine biosynthetic process"/>
    <property type="evidence" value="ECO:0007669"/>
    <property type="project" value="UniProtKB-KW"/>
</dbReference>
<gene>
    <name evidence="16" type="primary">MS1</name>
</gene>
<dbReference type="SUPFAM" id="SSF51726">
    <property type="entry name" value="UROD/MetE-like"/>
    <property type="match status" value="2"/>
</dbReference>
<feature type="domain" description="Cobalamin-independent methionine synthase MetE C-terminal/archaeal" evidence="14">
    <location>
        <begin position="338"/>
        <end position="661"/>
    </location>
</feature>
<evidence type="ECO:0000256" key="9">
    <source>
        <dbReference type="ARBA" id="ARBA00022723"/>
    </source>
</evidence>
<proteinExistence type="evidence at transcript level"/>
<feature type="region of interest" description="Disordered" evidence="13">
    <location>
        <begin position="667"/>
        <end position="686"/>
    </location>
</feature>
<keyword evidence="8" id="KW-0808">Transferase</keyword>
<dbReference type="GO" id="GO:0032259">
    <property type="term" value="P:methylation"/>
    <property type="evidence" value="ECO:0007669"/>
    <property type="project" value="UniProtKB-KW"/>
</dbReference>
<comment type="function">
    <text evidence="2">Catalyzes the transfer of a methyl group from 5-methyltetrahydrofolate to homocysteine resulting in methionine formation.</text>
</comment>
<dbReference type="Pfam" id="PF08267">
    <property type="entry name" value="Meth_synt_1"/>
    <property type="match status" value="1"/>
</dbReference>
<evidence type="ECO:0000256" key="12">
    <source>
        <dbReference type="ARBA" id="ARBA00048690"/>
    </source>
</evidence>
<dbReference type="PANTHER" id="PTHR30519">
    <property type="entry name" value="5-METHYLTETRAHYDROPTEROYLTRIGLUTAMATE--HOMOCYSTEINE METHYLTRANSFERASE"/>
    <property type="match status" value="1"/>
</dbReference>
<evidence type="ECO:0000256" key="7">
    <source>
        <dbReference type="ARBA" id="ARBA00022605"/>
    </source>
</evidence>
<feature type="domain" description="Cobalamin-independent methionine synthase MetE N-terminal" evidence="15">
    <location>
        <begin position="3"/>
        <end position="97"/>
    </location>
</feature>
<name>Q9ZRA6_CHLMO</name>
<comment type="pathway">
    <text evidence="3">Amino-acid biosynthesis; L-methionine biosynthesis via de novo pathway; L-methionine from L-homocysteine (MetE route): step 1/1.</text>
</comment>
<evidence type="ECO:0000256" key="8">
    <source>
        <dbReference type="ARBA" id="ARBA00022679"/>
    </source>
</evidence>
<dbReference type="Pfam" id="PF01717">
    <property type="entry name" value="Meth_synt_2"/>
    <property type="match status" value="1"/>
</dbReference>
<accession>Q9ZRA6</accession>